<dbReference type="Proteomes" id="UP000439983">
    <property type="component" value="Unassembled WGS sequence"/>
</dbReference>
<sequence>MGGSSSLFSGHLLLPLIVRDHESTGAITEKWLLRKACADLLPESLVWRKMARFDKGSGTVTLQTLTGKTVQIDRVQEGALYEKFLRERFVDSDLVLANAGRWNADRVAG</sequence>
<comment type="caution">
    <text evidence="2">The sequence shown here is derived from an EMBL/GenBank/DDBJ whole genome shotgun (WGS) entry which is preliminary data.</text>
</comment>
<organism evidence="2 3">
    <name type="scientific">Sinorhizobium terangae</name>
    <dbReference type="NCBI Taxonomy" id="110322"/>
    <lineage>
        <taxon>Bacteria</taxon>
        <taxon>Pseudomonadati</taxon>
        <taxon>Pseudomonadota</taxon>
        <taxon>Alphaproteobacteria</taxon>
        <taxon>Hyphomicrobiales</taxon>
        <taxon>Rhizobiaceae</taxon>
        <taxon>Sinorhizobium/Ensifer group</taxon>
        <taxon>Sinorhizobium</taxon>
    </lineage>
</organism>
<dbReference type="Pfam" id="PF00733">
    <property type="entry name" value="Asn_synthase"/>
    <property type="match status" value="1"/>
</dbReference>
<accession>A0A6N7LJR4</accession>
<dbReference type="AlphaFoldDB" id="A0A6N7LJR4"/>
<proteinExistence type="predicted"/>
<evidence type="ECO:0000313" key="3">
    <source>
        <dbReference type="Proteomes" id="UP000439983"/>
    </source>
</evidence>
<keyword evidence="3" id="KW-1185">Reference proteome</keyword>
<dbReference type="InterPro" id="IPR001962">
    <property type="entry name" value="Asn_synthase"/>
</dbReference>
<feature type="domain" description="Asparagine synthetase" evidence="1">
    <location>
        <begin position="27"/>
        <end position="89"/>
    </location>
</feature>
<dbReference type="GO" id="GO:0004066">
    <property type="term" value="F:asparagine synthase (glutamine-hydrolyzing) activity"/>
    <property type="evidence" value="ECO:0007669"/>
    <property type="project" value="InterPro"/>
</dbReference>
<dbReference type="InterPro" id="IPR014729">
    <property type="entry name" value="Rossmann-like_a/b/a_fold"/>
</dbReference>
<evidence type="ECO:0000313" key="2">
    <source>
        <dbReference type="EMBL" id="MQX18123.1"/>
    </source>
</evidence>
<gene>
    <name evidence="2" type="ORF">GHK62_26300</name>
</gene>
<dbReference type="SUPFAM" id="SSF52402">
    <property type="entry name" value="Adenine nucleotide alpha hydrolases-like"/>
    <property type="match status" value="1"/>
</dbReference>
<name>A0A6N7LJR4_SINTE</name>
<evidence type="ECO:0000259" key="1">
    <source>
        <dbReference type="Pfam" id="PF00733"/>
    </source>
</evidence>
<protein>
    <recommendedName>
        <fullName evidence="1">Asparagine synthetase domain-containing protein</fullName>
    </recommendedName>
</protein>
<reference evidence="2 3" key="1">
    <citation type="journal article" date="2013" name="Genome Biol.">
        <title>Comparative genomics of the core and accessory genomes of 48 Sinorhizobium strains comprising five genospecies.</title>
        <authorList>
            <person name="Sugawara M."/>
            <person name="Epstein B."/>
            <person name="Badgley B.D."/>
            <person name="Unno T."/>
            <person name="Xu L."/>
            <person name="Reese J."/>
            <person name="Gyaneshwar P."/>
            <person name="Denny R."/>
            <person name="Mudge J."/>
            <person name="Bharti A.K."/>
            <person name="Farmer A.D."/>
            <person name="May G.D."/>
            <person name="Woodward J.E."/>
            <person name="Medigue C."/>
            <person name="Vallenet D."/>
            <person name="Lajus A."/>
            <person name="Rouy Z."/>
            <person name="Martinez-Vaz B."/>
            <person name="Tiffin P."/>
            <person name="Young N.D."/>
            <person name="Sadowsky M.J."/>
        </authorList>
    </citation>
    <scope>NUCLEOTIDE SEQUENCE [LARGE SCALE GENOMIC DNA]</scope>
    <source>
        <strain evidence="2 3">USDA4894</strain>
    </source>
</reference>
<dbReference type="OrthoDB" id="9763290at2"/>
<dbReference type="EMBL" id="WITC01000115">
    <property type="protein sequence ID" value="MQX18123.1"/>
    <property type="molecule type" value="Genomic_DNA"/>
</dbReference>
<dbReference type="Gene3D" id="3.40.50.620">
    <property type="entry name" value="HUPs"/>
    <property type="match status" value="1"/>
</dbReference>
<dbReference type="GO" id="GO:0006529">
    <property type="term" value="P:asparagine biosynthetic process"/>
    <property type="evidence" value="ECO:0007669"/>
    <property type="project" value="InterPro"/>
</dbReference>